<evidence type="ECO:0000256" key="2">
    <source>
        <dbReference type="ARBA" id="ARBA00022963"/>
    </source>
</evidence>
<accession>A0AAD9MI40</accession>
<comment type="caution">
    <text evidence="4">Lacks conserved residue(s) required for the propagation of feature annotation.</text>
</comment>
<evidence type="ECO:0000256" key="4">
    <source>
        <dbReference type="PROSITE-ProRule" id="PRU01161"/>
    </source>
</evidence>
<evidence type="ECO:0000313" key="6">
    <source>
        <dbReference type="EMBL" id="KAK2077777.1"/>
    </source>
</evidence>
<keyword evidence="2 4" id="KW-0442">Lipid degradation</keyword>
<dbReference type="InterPro" id="IPR021771">
    <property type="entry name" value="Triacylglycerol_lipase_N"/>
</dbReference>
<dbReference type="InterPro" id="IPR016035">
    <property type="entry name" value="Acyl_Trfase/lysoPLipase"/>
</dbReference>
<evidence type="ECO:0000259" key="5">
    <source>
        <dbReference type="PROSITE" id="PS51635"/>
    </source>
</evidence>
<dbReference type="GO" id="GO:0004806">
    <property type="term" value="F:triacylglycerol lipase activity"/>
    <property type="evidence" value="ECO:0007669"/>
    <property type="project" value="InterPro"/>
</dbReference>
<dbReference type="PANTHER" id="PTHR14226:SF10">
    <property type="entry name" value="TRIACYLGLYCEROL LIPASE 4-RELATED"/>
    <property type="match status" value="1"/>
</dbReference>
<comment type="caution">
    <text evidence="6">The sequence shown here is derived from an EMBL/GenBank/DDBJ whole genome shotgun (WGS) entry which is preliminary data.</text>
</comment>
<dbReference type="Pfam" id="PF01734">
    <property type="entry name" value="Patatin"/>
    <property type="match status" value="1"/>
</dbReference>
<dbReference type="PANTHER" id="PTHR14226">
    <property type="entry name" value="NEUROPATHY TARGET ESTERASE/SWISS CHEESE D.MELANOGASTER"/>
    <property type="match status" value="1"/>
</dbReference>
<evidence type="ECO:0000256" key="3">
    <source>
        <dbReference type="ARBA" id="ARBA00023098"/>
    </source>
</evidence>
<dbReference type="PROSITE" id="PS51635">
    <property type="entry name" value="PNPLA"/>
    <property type="match status" value="1"/>
</dbReference>
<proteinExistence type="predicted"/>
<evidence type="ECO:0000313" key="7">
    <source>
        <dbReference type="Proteomes" id="UP001255856"/>
    </source>
</evidence>
<dbReference type="Gene3D" id="3.40.1090.10">
    <property type="entry name" value="Cytosolic phospholipase A2 catalytic domain"/>
    <property type="match status" value="2"/>
</dbReference>
<keyword evidence="3 4" id="KW-0443">Lipid metabolism</keyword>
<gene>
    <name evidence="6" type="ORF">QBZ16_004625</name>
</gene>
<name>A0AAD9MI40_PROWI</name>
<organism evidence="6 7">
    <name type="scientific">Prototheca wickerhamii</name>
    <dbReference type="NCBI Taxonomy" id="3111"/>
    <lineage>
        <taxon>Eukaryota</taxon>
        <taxon>Viridiplantae</taxon>
        <taxon>Chlorophyta</taxon>
        <taxon>core chlorophytes</taxon>
        <taxon>Trebouxiophyceae</taxon>
        <taxon>Chlorellales</taxon>
        <taxon>Chlorellaceae</taxon>
        <taxon>Prototheca</taxon>
    </lineage>
</organism>
<dbReference type="EMBL" id="JASFZW010000006">
    <property type="protein sequence ID" value="KAK2077777.1"/>
    <property type="molecule type" value="Genomic_DNA"/>
</dbReference>
<evidence type="ECO:0000256" key="1">
    <source>
        <dbReference type="ARBA" id="ARBA00022801"/>
    </source>
</evidence>
<keyword evidence="7" id="KW-1185">Reference proteome</keyword>
<reference evidence="6" key="1">
    <citation type="submission" date="2021-01" db="EMBL/GenBank/DDBJ databases">
        <authorList>
            <person name="Eckstrom K.M.E."/>
        </authorList>
    </citation>
    <scope>NUCLEOTIDE SEQUENCE</scope>
    <source>
        <strain evidence="6">UVCC 0001</strain>
    </source>
</reference>
<dbReference type="GO" id="GO:0016042">
    <property type="term" value="P:lipid catabolic process"/>
    <property type="evidence" value="ECO:0007669"/>
    <property type="project" value="UniProtKB-UniRule"/>
</dbReference>
<dbReference type="InterPro" id="IPR050301">
    <property type="entry name" value="NTE"/>
</dbReference>
<feature type="active site" description="Nucleophile" evidence="4">
    <location>
        <position position="283"/>
    </location>
</feature>
<feature type="domain" description="PNPLA" evidence="5">
    <location>
        <begin position="250"/>
        <end position="465"/>
    </location>
</feature>
<dbReference type="Proteomes" id="UP001255856">
    <property type="component" value="Unassembled WGS sequence"/>
</dbReference>
<keyword evidence="1 4" id="KW-0378">Hydrolase</keyword>
<feature type="short sequence motif" description="GXSXG" evidence="4">
    <location>
        <begin position="281"/>
        <end position="285"/>
    </location>
</feature>
<protein>
    <recommendedName>
        <fullName evidence="5">PNPLA domain-containing protein</fullName>
    </recommendedName>
</protein>
<feature type="active site" description="Proton acceptor" evidence="4">
    <location>
        <position position="452"/>
    </location>
</feature>
<feature type="short sequence motif" description="GXGXXG" evidence="4">
    <location>
        <begin position="254"/>
        <end position="259"/>
    </location>
</feature>
<dbReference type="InterPro" id="IPR002641">
    <property type="entry name" value="PNPLA_dom"/>
</dbReference>
<dbReference type="SUPFAM" id="SSF52151">
    <property type="entry name" value="FabD/lysophospholipase-like"/>
    <property type="match status" value="1"/>
</dbReference>
<sequence>MAGAQSKLLSARRTSPPFLTATLWSALTIFRSPLRVLLEMYAWGHVGLKIFWRGILALAGWLNGKVPTPPRLRGWLPWRTLRRLHYTVVACVAFALLRRAILWLAQRNGPEAQRRRELLEELELAETYEEWDRTTSELEDLGFAPRPRATHDLYDRRLLEERTAYLASLREQGDLQAAAMAIRSDLVRNLGGLASAELHEAGRGAPEPIQRYSAEVQRQVRAIAATPELALDERLAFLRETRHAFGRTALVLSGGGSFGAFHVGVVRALLSAGLLPRVMAGSSAGSIVCAIVGTRTELELVELFESAQELGNIEFFGSNSLPSLARHLLKKGTLQDHRVLQDRLRRLLGDLTFAEAYQRSGRILNVMVTAADTAEPPRLLNYLTAPQVLVWSAVACSSAFPLLFEPQPLLARWVDGSVVEFTSASGAGAGPPPGAGAGEGYLPSASRRRWRDGSLEADLPMTGLGEMFSVNYFLVAQCNPYLLPVLALKRAAPRWLGRLAESEFKHRCRQLQDLLPHGARRGALGRILGLLNQPWEGDCTMVLPFQTLHAAKAVVNLSKQDVLCALREGQRAAWAKLPAISVNCAVEATIDDRRGSLAALHRPGRRGADALARSLSHARLRASLPSWLHMPTLGMAYADSENSLGGGTPRAGSLGAHGGGAEFLAVQDGSRQSSLAESIPKPERANSLACALGSLPETEGLADGLPDDDLTFDMDEEEEDEAVSPLFLRSGSQVWADLFFTSAPTSALDYVAP</sequence>
<dbReference type="AlphaFoldDB" id="A0AAD9MI40"/>
<dbReference type="Pfam" id="PF11815">
    <property type="entry name" value="DUF3336"/>
    <property type="match status" value="1"/>
</dbReference>